<reference evidence="5" key="1">
    <citation type="submission" date="2022-06" db="EMBL/GenBank/DDBJ databases">
        <title>Antifungal cultures and metabolites of lactic acid bacteria for use in dairy fermentations.</title>
        <authorList>
            <person name="Zhao Z."/>
            <person name="Gaenzle M."/>
        </authorList>
    </citation>
    <scope>NUCLEOTIDE SEQUENCE</scope>
    <source>
        <strain evidence="5">FUA3126</strain>
    </source>
</reference>
<keyword evidence="4" id="KW-0812">Transmembrane</keyword>
<keyword evidence="4" id="KW-1133">Transmembrane helix</keyword>
<keyword evidence="6" id="KW-1185">Reference proteome</keyword>
<feature type="region of interest" description="Disordered" evidence="3">
    <location>
        <begin position="1462"/>
        <end position="1482"/>
    </location>
</feature>
<dbReference type="NCBIfam" id="TIGR03715">
    <property type="entry name" value="KxYKxGKxW"/>
    <property type="match status" value="1"/>
</dbReference>
<accession>A0ABT6D9U1</accession>
<evidence type="ECO:0000313" key="5">
    <source>
        <dbReference type="EMBL" id="MDF9913891.1"/>
    </source>
</evidence>
<evidence type="ECO:0000256" key="2">
    <source>
        <dbReference type="SAM" id="Coils"/>
    </source>
</evidence>
<evidence type="ECO:0000256" key="1">
    <source>
        <dbReference type="ARBA" id="ARBA00022729"/>
    </source>
</evidence>
<name>A0ABT6D9U1_9LACO</name>
<feature type="region of interest" description="Disordered" evidence="3">
    <location>
        <begin position="84"/>
        <end position="147"/>
    </location>
</feature>
<feature type="region of interest" description="Disordered" evidence="3">
    <location>
        <begin position="2055"/>
        <end position="2084"/>
    </location>
</feature>
<protein>
    <submittedName>
        <fullName evidence="5">KxYKxGKxW signal peptide domain-containing protein</fullName>
    </submittedName>
</protein>
<keyword evidence="4" id="KW-0472">Membrane</keyword>
<dbReference type="EMBL" id="JANDJP010000006">
    <property type="protein sequence ID" value="MDF9913891.1"/>
    <property type="molecule type" value="Genomic_DNA"/>
</dbReference>
<evidence type="ECO:0000256" key="4">
    <source>
        <dbReference type="SAM" id="Phobius"/>
    </source>
</evidence>
<proteinExistence type="predicted"/>
<keyword evidence="1" id="KW-0732">Signal</keyword>
<dbReference type="Pfam" id="PF07554">
    <property type="entry name" value="FIVAR"/>
    <property type="match status" value="4"/>
</dbReference>
<comment type="caution">
    <text evidence="5">The sequence shown here is derived from an EMBL/GenBank/DDBJ whole genome shotgun (WGS) entry which is preliminary data.</text>
</comment>
<dbReference type="Proteomes" id="UP001152867">
    <property type="component" value="Unassembled WGS sequence"/>
</dbReference>
<keyword evidence="2" id="KW-0175">Coiled coil</keyword>
<evidence type="ECO:0000256" key="3">
    <source>
        <dbReference type="SAM" id="MobiDB-lite"/>
    </source>
</evidence>
<dbReference type="Pfam" id="PF19258">
    <property type="entry name" value="KxYKxGKxW_sig"/>
    <property type="match status" value="1"/>
</dbReference>
<feature type="coiled-coil region" evidence="2">
    <location>
        <begin position="1977"/>
        <end position="2004"/>
    </location>
</feature>
<dbReference type="InterPro" id="IPR022263">
    <property type="entry name" value="KxYKxGKxW"/>
</dbReference>
<gene>
    <name evidence="5" type="ORF">NNA32_06460</name>
</gene>
<organism evidence="5 6">
    <name type="scientific">Furfurilactobacillus milii</name>
    <dbReference type="NCBI Taxonomy" id="2888272"/>
    <lineage>
        <taxon>Bacteria</taxon>
        <taxon>Bacillati</taxon>
        <taxon>Bacillota</taxon>
        <taxon>Bacilli</taxon>
        <taxon>Lactobacillales</taxon>
        <taxon>Lactobacillaceae</taxon>
        <taxon>Furfurilactobacillus</taxon>
    </lineage>
</organism>
<evidence type="ECO:0000313" key="6">
    <source>
        <dbReference type="Proteomes" id="UP001152867"/>
    </source>
</evidence>
<dbReference type="RefSeq" id="WP_178941832.1">
    <property type="nucleotide sequence ID" value="NZ_JAIWJG010000008.1"/>
</dbReference>
<dbReference type="Gene3D" id="1.20.1270.90">
    <property type="entry name" value="AF1782-like"/>
    <property type="match status" value="3"/>
</dbReference>
<sequence length="2092" mass="212301">MSRRNKEIADTITSEKEHYKMYKSGKQWLFAGITVFTFGGFLVNGEKNVEAATDANGGTPSDPQSDATKQTNTPLEFTTTVTQNQTTASAAQQPTSAATTPTSQATNATTTATSTAPVSQASSQTSAVQATKTQQQPLQINTTSVSQAPASAQANSVASAQTNQSSQSVSTTSIASASSAVGQTTSQAATSTVPQSVADNSNSQAVVRPASLAPTVTALPNGATNQQVADAKTAALKAFAETGTPQEITQMDATSAAGTATSDATSSATSNSAWTAYNDVLTQANNVVRSRYTAASYAELNTALSNAASLTDASSPVALKQAQQQVQSALNGLVINPGSDAAGDTNKLIATDQAQYPTSDASKYTTATWQAYQDALSAAQSAASNNQTTANTLSVLSKKLNDATANLELNKADVLFGQLITSLNSAATSIDNAGTFTIASIQSLKSAQTVAQKLTASSSAQDIQDALTALNAAESALIPAGSLKNLQDQLNTAKSTYMNFQSSDATATNYAYSAYTKTSWDAFTSAYVYARAVMNNNAATQDQLSNAIFNLKQATQQLVSEKAAQDDLNTTIAGAKQLLAENNGGAYSTDSTYNLNMAVQSAQALLDSNGDPLKTTTTDELVSATTAVQNAVNQLTTVSDSAWNDLSKMINNSKLLNPANFDSKTYTNLVDARSNAVSDLYDEPSSDSVKTDTSNLRKAIWATIANDSAAATARAQLAQILNSEVAQSPSLYTNETYSIYKSILDNATNLMDTGSLDTVKLNQAISDLPFYFNNLLLLTDAQTGTSGADIQKSSGTMTLGNSPWDTVSTTDTGHDISFGAAGAFNKTNKGNGTIITTITLPASLTPFFKTTNWQDYTTIAYDVSVSGGYKSQDNGTGLTYGNIEPKNAEALAKALAATHLLSDTEGSVSDFKLSLSFNAQGQPVLTIITGKLPNVGTNNSDQFWFRLGISKWAKDTHQWLARTTGDQSDNAVVVESHINGLPSISQIGKSTVLANHYANAVADNTTPSDAGLDYSSTAITAPDALVNGRSDGGIAMVGLTSTDKEPTENLVQQAVPQFKTSNVSSDIVQGTNTITGNVDVDHTTDDPGDTYQVVFNDTKKVTITNPDGTKSTAYQVVATAVGNIDSNGNYTASFGQHDGTTMSGVTVQTGDIVTAYIQRVNTISGAISQGTMGYAIASVPSAQTPFVYVDSDTVKVGSSKITGTISSLVASTVTASDAVNKKVSPNDMNVYTVTVTVYNPDGSVNASNNTQVEKDGSWTSTVGTPLTAGKYVQATAHVLHGIVSGTNAVQPTGVQLTDLDTNVSDSIYVLANKDVLNAAISDGTTVQGSMADPAYATATKDDWANLNKQMTAATTVNNDKAATQDAVNEAVKNLDAAITQITKSKNGLEAAIKSAPAATDAQKYTPTTWSNMQSALTAATLLDAKPADTLTATQITDATNTLLDAINGLQFMSASQTTGTAAGEATSNATNANSDAENATANASAAAENADLATSAAAKAASLAAQGSDGTTDLINAAINYTTAKGLASQAALNAQRATAEANAASAAAAQAQSAAVAANTPEAKALANDAATAAKKAVDNAAAATVAANSVANAVVAATAAYDAARANIATSTANAAIKGAQKQNSAASDAIAKGDKTSALAALSTADTDVNQATKALGQASDALKVTQSEAEATSAAAALPTATDNDKTAATNAANAYKTASDAAATAQTDLTAIQATVQATRKAAEAMADTGTTVDPATSEAVIKATTASSDATSDATTADSNAVDANNAAIAANSAAANVATLTRAGSDATDALISDAVNVASAANLASQATSNAAKATSEATAASAAASDAVVAATKAGTEVAQAAATSASATAATAMQKASDATKAAQTATNAAKAAQATYDAAKANVATAAASAAASDAAEQLITANAEIKKGNQDAASDALSAASADNTKATAQYNAASAASSTATAEAKTLTDAASGADATDADKTNAAAAAQAAKDADANLQAAKTNVDKAATDYTTANTNYTNMTPGAGTVENSDGTKTTIVKNDDGSTTATTTNKNGKVIDTLTTKSDGSTDDIKYGSDGSSTETKKNPAGKLLTVMAQR</sequence>
<feature type="transmembrane region" description="Helical" evidence="4">
    <location>
        <begin position="28"/>
        <end position="45"/>
    </location>
</feature>